<name>A0A4Y4C326_9CORY</name>
<accession>A0A4Y4C326</accession>
<dbReference type="AlphaFoldDB" id="A0A4Y4C326"/>
<protein>
    <submittedName>
        <fullName evidence="2">Uncharacterized protein</fullName>
    </submittedName>
</protein>
<comment type="caution">
    <text evidence="2">The sequence shown here is derived from an EMBL/GenBank/DDBJ whole genome shotgun (WGS) entry which is preliminary data.</text>
</comment>
<dbReference type="Proteomes" id="UP000319986">
    <property type="component" value="Unassembled WGS sequence"/>
</dbReference>
<sequence length="155" mass="16317">MVDAVRDPEMPPAQLMGVVQSTVLGLPTAAGPATSTTSPATPTGTHGSPVTASDIVTTMEWNPGAEDATAALDIELDRMAWWGLAPDMETALVYARAADQVAQFEMELPPPHNLTRDRLALFVARGAFGYSQFLQRLLAVAQGSAALNAARSPDN</sequence>
<proteinExistence type="predicted"/>
<gene>
    <name evidence="2" type="ORF">CVA01_24120</name>
</gene>
<feature type="region of interest" description="Disordered" evidence="1">
    <location>
        <begin position="29"/>
        <end position="49"/>
    </location>
</feature>
<evidence type="ECO:0000313" key="3">
    <source>
        <dbReference type="Proteomes" id="UP000319986"/>
    </source>
</evidence>
<dbReference type="EMBL" id="BJNT01000020">
    <property type="protein sequence ID" value="GEC87098.1"/>
    <property type="molecule type" value="Genomic_DNA"/>
</dbReference>
<evidence type="ECO:0000313" key="2">
    <source>
        <dbReference type="EMBL" id="GEC87098.1"/>
    </source>
</evidence>
<reference evidence="2 3" key="1">
    <citation type="submission" date="2019-06" db="EMBL/GenBank/DDBJ databases">
        <title>Whole genome shotgun sequence of Corynebacterium variabile NBRC 15286.</title>
        <authorList>
            <person name="Hosoyama A."/>
            <person name="Uohara A."/>
            <person name="Ohji S."/>
            <person name="Ichikawa N."/>
        </authorList>
    </citation>
    <scope>NUCLEOTIDE SEQUENCE [LARGE SCALE GENOMIC DNA]</scope>
    <source>
        <strain evidence="2 3">NBRC 15286</strain>
    </source>
</reference>
<evidence type="ECO:0000256" key="1">
    <source>
        <dbReference type="SAM" id="MobiDB-lite"/>
    </source>
</evidence>
<organism evidence="2 3">
    <name type="scientific">Corynebacterium variabile</name>
    <dbReference type="NCBI Taxonomy" id="1727"/>
    <lineage>
        <taxon>Bacteria</taxon>
        <taxon>Bacillati</taxon>
        <taxon>Actinomycetota</taxon>
        <taxon>Actinomycetes</taxon>
        <taxon>Mycobacteriales</taxon>
        <taxon>Corynebacteriaceae</taxon>
        <taxon>Corynebacterium</taxon>
    </lineage>
</organism>